<evidence type="ECO:0000313" key="3">
    <source>
        <dbReference type="EMBL" id="ROO84143.1"/>
    </source>
</evidence>
<comment type="caution">
    <text evidence="3">The sequence shown here is derived from an EMBL/GenBank/DDBJ whole genome shotgun (WGS) entry which is preliminary data.</text>
</comment>
<dbReference type="EMBL" id="RJKE01000001">
    <property type="protein sequence ID" value="ROO84143.1"/>
    <property type="molecule type" value="Genomic_DNA"/>
</dbReference>
<proteinExistence type="predicted"/>
<dbReference type="InterPro" id="IPR036380">
    <property type="entry name" value="Isochorismatase-like_sf"/>
</dbReference>
<protein>
    <submittedName>
        <fullName evidence="3">Nicotinamidase-related amidase</fullName>
    </submittedName>
</protein>
<name>A0A3N1CS65_9ACTN</name>
<dbReference type="InterPro" id="IPR000868">
    <property type="entry name" value="Isochorismatase-like_dom"/>
</dbReference>
<dbReference type="Gene3D" id="3.40.50.850">
    <property type="entry name" value="Isochorismatase-like"/>
    <property type="match status" value="1"/>
</dbReference>
<dbReference type="SUPFAM" id="SSF52499">
    <property type="entry name" value="Isochorismatase-like hydrolases"/>
    <property type="match status" value="1"/>
</dbReference>
<dbReference type="Proteomes" id="UP000272400">
    <property type="component" value="Unassembled WGS sequence"/>
</dbReference>
<reference evidence="3 4" key="1">
    <citation type="submission" date="2018-11" db="EMBL/GenBank/DDBJ databases">
        <title>Sequencing the genomes of 1000 actinobacteria strains.</title>
        <authorList>
            <person name="Klenk H.-P."/>
        </authorList>
    </citation>
    <scope>NUCLEOTIDE SEQUENCE [LARGE SCALE GENOMIC DNA]</scope>
    <source>
        <strain evidence="3 4">DSM 44254</strain>
    </source>
</reference>
<dbReference type="RefSeq" id="WP_123663794.1">
    <property type="nucleotide sequence ID" value="NZ_RJKE01000001.1"/>
</dbReference>
<dbReference type="OrthoDB" id="9794942at2"/>
<evidence type="ECO:0000259" key="2">
    <source>
        <dbReference type="Pfam" id="PF00857"/>
    </source>
</evidence>
<keyword evidence="1" id="KW-0378">Hydrolase</keyword>
<dbReference type="GO" id="GO:0016787">
    <property type="term" value="F:hydrolase activity"/>
    <property type="evidence" value="ECO:0007669"/>
    <property type="project" value="UniProtKB-KW"/>
</dbReference>
<dbReference type="Pfam" id="PF00857">
    <property type="entry name" value="Isochorismatase"/>
    <property type="match status" value="1"/>
</dbReference>
<dbReference type="PANTHER" id="PTHR43540:SF6">
    <property type="entry name" value="ISOCHORISMATASE-LIKE DOMAIN-CONTAINING PROTEIN"/>
    <property type="match status" value="1"/>
</dbReference>
<evidence type="ECO:0000313" key="4">
    <source>
        <dbReference type="Proteomes" id="UP000272400"/>
    </source>
</evidence>
<organism evidence="3 4">
    <name type="scientific">Actinocorallia herbida</name>
    <dbReference type="NCBI Taxonomy" id="58109"/>
    <lineage>
        <taxon>Bacteria</taxon>
        <taxon>Bacillati</taxon>
        <taxon>Actinomycetota</taxon>
        <taxon>Actinomycetes</taxon>
        <taxon>Streptosporangiales</taxon>
        <taxon>Thermomonosporaceae</taxon>
        <taxon>Actinocorallia</taxon>
    </lineage>
</organism>
<accession>A0A3N1CS65</accession>
<dbReference type="AlphaFoldDB" id="A0A3N1CS65"/>
<feature type="domain" description="Isochorismatase-like" evidence="2">
    <location>
        <begin position="4"/>
        <end position="142"/>
    </location>
</feature>
<sequence>MTRAHLVIDVQESFRALPSWEVISEPKIADRVGELVAGARERGDLVVWILHAAAGSGTAFDPALGLVRPLDELAPLPDEPVLTKTAHNAFTTTGLHKLLTERGITEVSVSGIRTEQCVETTARVASDLGFAVLFVTEATATHPLGAPGTPPDASAADLLADPRTLPAAEVIRRTEYALSGRFARIATIADAIG</sequence>
<dbReference type="PANTHER" id="PTHR43540">
    <property type="entry name" value="PEROXYUREIDOACRYLATE/UREIDOACRYLATE AMIDOHYDROLASE-RELATED"/>
    <property type="match status" value="1"/>
</dbReference>
<dbReference type="InterPro" id="IPR050272">
    <property type="entry name" value="Isochorismatase-like_hydrls"/>
</dbReference>
<evidence type="ECO:0000256" key="1">
    <source>
        <dbReference type="ARBA" id="ARBA00022801"/>
    </source>
</evidence>
<gene>
    <name evidence="3" type="ORF">EDD29_1660</name>
</gene>
<keyword evidence="4" id="KW-1185">Reference proteome</keyword>